<dbReference type="NCBIfam" id="NF046006">
    <property type="entry name" value="MAG6450_fam"/>
    <property type="match status" value="1"/>
</dbReference>
<evidence type="ECO:0000313" key="1">
    <source>
        <dbReference type="EMBL" id="WNY28077.1"/>
    </source>
</evidence>
<gene>
    <name evidence="1" type="ORF">MmiEs2_02570</name>
</gene>
<evidence type="ECO:0000313" key="2">
    <source>
        <dbReference type="Proteomes" id="UP001302662"/>
    </source>
</evidence>
<reference evidence="1 2" key="1">
    <citation type="submission" date="2023-07" db="EMBL/GenBank/DDBJ databases">
        <title>Closed genome sequence of Methanimicrococcus sp. Es2.</title>
        <authorList>
            <person name="Protasov E."/>
            <person name="Platt K."/>
            <person name="Reeh H."/>
            <person name="Poehlein A."/>
            <person name="Daniel R."/>
            <person name="Brune A."/>
        </authorList>
    </citation>
    <scope>NUCLEOTIDE SEQUENCE [LARGE SCALE GENOMIC DNA]</scope>
    <source>
        <strain evidence="1 2">Es2</strain>
    </source>
</reference>
<dbReference type="Proteomes" id="UP001302662">
    <property type="component" value="Chromosome"/>
</dbReference>
<sequence length="155" mass="18102">MAYKMKKRIEPVENISIGIGKIPNKPEGYAKGIFPLTPTFPIVQFVQFRIHDYKSCGISETCFCRQTKEQKEIFDQFLKESFCCKINDFKRIWHNSVSNQDSNTFKDSNHPDRGKYPLEHIKLSSKYRIHGYYTGNVFHIVSIDPDHAVHKCKGR</sequence>
<keyword evidence="2" id="KW-1185">Reference proteome</keyword>
<protein>
    <submittedName>
        <fullName evidence="1">Uncharacterized protein</fullName>
    </submittedName>
</protein>
<name>A0AA96V7B3_9EURY</name>
<accession>A0AA96V7B3</accession>
<dbReference type="AlphaFoldDB" id="A0AA96V7B3"/>
<organism evidence="1 2">
    <name type="scientific">Methanimicrococcus stummii</name>
    <dbReference type="NCBI Taxonomy" id="3028294"/>
    <lineage>
        <taxon>Archaea</taxon>
        <taxon>Methanobacteriati</taxon>
        <taxon>Methanobacteriota</taxon>
        <taxon>Stenosarchaea group</taxon>
        <taxon>Methanomicrobia</taxon>
        <taxon>Methanosarcinales</taxon>
        <taxon>Methanosarcinaceae</taxon>
        <taxon>Methanimicrococcus</taxon>
    </lineage>
</organism>
<dbReference type="EMBL" id="CP131062">
    <property type="protein sequence ID" value="WNY28077.1"/>
    <property type="molecule type" value="Genomic_DNA"/>
</dbReference>
<dbReference type="KEGG" id="mees:MmiEs2_02570"/>
<proteinExistence type="predicted"/>